<sequence length="452" mass="47602">MSEAFNFVLKCVGCGREYEPEPARFVCDSCATETHDGVLVHSGLLTVCFGASHPPSAVTDNGDMPGAGMWRYGQCLPVPRGHPVVSLGEGGTPLLRCRGLGDVLSLTGLHLKLEHINPTGGFKDRESSVAVTMATLFGARTVACASTGTLAASLAAYASRGGLQCFVFVPETTPAEKTIQMAVAGAVVVRVKGIYERALALQIEACGEYGWYMCSSALNPYRMEGDKTIAFEICEQLGWIAPDWVVVPTGGGGNLAGEWRGFKELFEMGLIAHLPRMVSVGVAAGAPLVKALETHSEHVAVGPVGETVAAPLLSAYADYGDLALLAVRESNGFALAVDDEELLAAQRLLARTEGIFAEPAGVAGVAALRRLSLEGVVESRDTAVCVITGEGLHDLDSARYLARGEDAINPDLASLDTFLSLSCHLPEEEASTFRRLKQSPGLLPGSVESPFP</sequence>
<keyword evidence="9" id="KW-1185">Reference proteome</keyword>
<proteinExistence type="inferred from homology"/>
<evidence type="ECO:0000313" key="9">
    <source>
        <dbReference type="Proteomes" id="UP000266113"/>
    </source>
</evidence>
<evidence type="ECO:0000256" key="2">
    <source>
        <dbReference type="ARBA" id="ARBA00005517"/>
    </source>
</evidence>
<dbReference type="RefSeq" id="WP_119086520.1">
    <property type="nucleotide sequence ID" value="NZ_QXIY01000044.1"/>
</dbReference>
<evidence type="ECO:0000256" key="4">
    <source>
        <dbReference type="ARBA" id="ARBA00023239"/>
    </source>
</evidence>
<dbReference type="GO" id="GO:0009097">
    <property type="term" value="P:isoleucine biosynthetic process"/>
    <property type="evidence" value="ECO:0007669"/>
    <property type="project" value="TreeGrafter"/>
</dbReference>
<evidence type="ECO:0000256" key="5">
    <source>
        <dbReference type="NCBIfam" id="TIGR00260"/>
    </source>
</evidence>
<dbReference type="InterPro" id="IPR004450">
    <property type="entry name" value="Thr_synthase-like"/>
</dbReference>
<reference evidence="8 9" key="1">
    <citation type="submission" date="2018-09" db="EMBL/GenBank/DDBJ databases">
        <title>Discovery and Ecogenomic Context for Candidatus Cryosericales, a Global Caldiserica Order Active in Thawing Permafrost.</title>
        <authorList>
            <person name="Martinez M.A."/>
            <person name="Woodcroft B.J."/>
            <person name="Ignacio Espinoza J.C."/>
            <person name="Zayed A."/>
            <person name="Singleton C.M."/>
            <person name="Boyd J."/>
            <person name="Li Y.-F."/>
            <person name="Purvine S."/>
            <person name="Maughan H."/>
            <person name="Hodgkins S.B."/>
            <person name="Anderson D."/>
            <person name="Sederholm M."/>
            <person name="Temperton B."/>
            <person name="Saleska S.R."/>
            <person name="Tyson G.W."/>
            <person name="Rich V.I."/>
        </authorList>
    </citation>
    <scope>NUCLEOTIDE SEQUENCE [LARGE SCALE GENOMIC DNA]</scope>
    <source>
        <strain evidence="8 9">SMC1</strain>
    </source>
</reference>
<gene>
    <name evidence="8" type="primary">thrC</name>
    <name evidence="8" type="ORF">SMC1_09435</name>
</gene>
<feature type="modified residue" description="N6-(pyridoxal phosphate)lysine" evidence="6">
    <location>
        <position position="123"/>
    </location>
</feature>
<evidence type="ECO:0000256" key="3">
    <source>
        <dbReference type="ARBA" id="ARBA00022898"/>
    </source>
</evidence>
<comment type="cofactor">
    <cofactor evidence="1 6">
        <name>pyridoxal 5'-phosphate</name>
        <dbReference type="ChEBI" id="CHEBI:597326"/>
    </cofactor>
</comment>
<protein>
    <recommendedName>
        <fullName evidence="5">Threonine synthase</fullName>
        <ecNumber evidence="5">4.2.3.1</ecNumber>
    </recommendedName>
</protein>
<feature type="domain" description="Tryptophan synthase beta chain-like PALP" evidence="7">
    <location>
        <begin position="85"/>
        <end position="389"/>
    </location>
</feature>
<accession>A0A398DV20</accession>
<dbReference type="GO" id="GO:0006567">
    <property type="term" value="P:L-threonine catabolic process"/>
    <property type="evidence" value="ECO:0007669"/>
    <property type="project" value="TreeGrafter"/>
</dbReference>
<dbReference type="GO" id="GO:0006565">
    <property type="term" value="P:L-serine catabolic process"/>
    <property type="evidence" value="ECO:0007669"/>
    <property type="project" value="TreeGrafter"/>
</dbReference>
<dbReference type="InterPro" id="IPR036052">
    <property type="entry name" value="TrpB-like_PALP_sf"/>
</dbReference>
<dbReference type="GO" id="GO:0003941">
    <property type="term" value="F:L-serine ammonia-lyase activity"/>
    <property type="evidence" value="ECO:0007669"/>
    <property type="project" value="TreeGrafter"/>
</dbReference>
<evidence type="ECO:0000256" key="1">
    <source>
        <dbReference type="ARBA" id="ARBA00001933"/>
    </source>
</evidence>
<organism evidence="8 9">
    <name type="scientific">Candidatus Cryosericum septentrionale</name>
    <dbReference type="NCBI Taxonomy" id="2290913"/>
    <lineage>
        <taxon>Bacteria</taxon>
        <taxon>Pseudomonadati</taxon>
        <taxon>Caldisericota/Cryosericota group</taxon>
        <taxon>Candidatus Cryosericota</taxon>
        <taxon>Candidatus Cryosericia</taxon>
        <taxon>Candidatus Cryosericales</taxon>
        <taxon>Candidatus Cryosericaceae</taxon>
        <taxon>Candidatus Cryosericum</taxon>
    </lineage>
</organism>
<dbReference type="InterPro" id="IPR001926">
    <property type="entry name" value="TrpB-like_PALP"/>
</dbReference>
<comment type="caution">
    <text evidence="8">The sequence shown here is derived from an EMBL/GenBank/DDBJ whole genome shotgun (WGS) entry which is preliminary data.</text>
</comment>
<comment type="similarity">
    <text evidence="2">Belongs to the threonine synthase family.</text>
</comment>
<dbReference type="EC" id="4.2.3.1" evidence="5"/>
<dbReference type="GO" id="GO:0004794">
    <property type="term" value="F:threonine deaminase activity"/>
    <property type="evidence" value="ECO:0007669"/>
    <property type="project" value="TreeGrafter"/>
</dbReference>
<dbReference type="SUPFAM" id="SSF53686">
    <property type="entry name" value="Tryptophan synthase beta subunit-like PLP-dependent enzymes"/>
    <property type="match status" value="1"/>
</dbReference>
<dbReference type="PANTHER" id="PTHR48078:SF6">
    <property type="entry name" value="L-THREONINE DEHYDRATASE CATABOLIC TDCB"/>
    <property type="match status" value="1"/>
</dbReference>
<keyword evidence="3 6" id="KW-0663">Pyridoxal phosphate</keyword>
<dbReference type="Gene3D" id="3.40.50.1100">
    <property type="match status" value="2"/>
</dbReference>
<dbReference type="OrthoDB" id="9778118at2"/>
<evidence type="ECO:0000259" key="7">
    <source>
        <dbReference type="Pfam" id="PF00291"/>
    </source>
</evidence>
<dbReference type="Proteomes" id="UP000266113">
    <property type="component" value="Unassembled WGS sequence"/>
</dbReference>
<evidence type="ECO:0000256" key="6">
    <source>
        <dbReference type="PIRSR" id="PIRSR604450-51"/>
    </source>
</evidence>
<dbReference type="CDD" id="cd01563">
    <property type="entry name" value="Thr-synth_1"/>
    <property type="match status" value="1"/>
</dbReference>
<dbReference type="AlphaFoldDB" id="A0A398DV20"/>
<name>A0A398DV20_9BACT</name>
<dbReference type="EMBL" id="QXIY01000044">
    <property type="protein sequence ID" value="RIE15827.1"/>
    <property type="molecule type" value="Genomic_DNA"/>
</dbReference>
<evidence type="ECO:0000313" key="8">
    <source>
        <dbReference type="EMBL" id="RIE15827.1"/>
    </source>
</evidence>
<dbReference type="GO" id="GO:0004795">
    <property type="term" value="F:threonine synthase activity"/>
    <property type="evidence" value="ECO:0007669"/>
    <property type="project" value="UniProtKB-UniRule"/>
</dbReference>
<dbReference type="Pfam" id="PF00291">
    <property type="entry name" value="PALP"/>
    <property type="match status" value="1"/>
</dbReference>
<keyword evidence="4 8" id="KW-0456">Lyase</keyword>
<dbReference type="PANTHER" id="PTHR48078">
    <property type="entry name" value="THREONINE DEHYDRATASE, MITOCHONDRIAL-RELATED"/>
    <property type="match status" value="1"/>
</dbReference>
<dbReference type="GO" id="GO:0009088">
    <property type="term" value="P:threonine biosynthetic process"/>
    <property type="evidence" value="ECO:0007669"/>
    <property type="project" value="UniProtKB-UniRule"/>
</dbReference>
<dbReference type="InterPro" id="IPR050147">
    <property type="entry name" value="Ser/Thr_Dehydratase"/>
</dbReference>
<dbReference type="NCBIfam" id="TIGR00260">
    <property type="entry name" value="thrC"/>
    <property type="match status" value="1"/>
</dbReference>